<feature type="transmembrane region" description="Helical" evidence="3">
    <location>
        <begin position="198"/>
        <end position="216"/>
    </location>
</feature>
<dbReference type="EMBL" id="MN740294">
    <property type="protein sequence ID" value="QHT98640.1"/>
    <property type="molecule type" value="Genomic_DNA"/>
</dbReference>
<evidence type="ECO:0000313" key="4">
    <source>
        <dbReference type="EMBL" id="QHT98640.1"/>
    </source>
</evidence>
<organism evidence="4">
    <name type="scientific">viral metagenome</name>
    <dbReference type="NCBI Taxonomy" id="1070528"/>
    <lineage>
        <taxon>unclassified sequences</taxon>
        <taxon>metagenomes</taxon>
        <taxon>organismal metagenomes</taxon>
    </lineage>
</organism>
<keyword evidence="1" id="KW-0175">Coiled coil</keyword>
<feature type="coiled-coil region" evidence="1">
    <location>
        <begin position="822"/>
        <end position="849"/>
    </location>
</feature>
<sequence>MSRITKKDTDNIGLSTSNFFINSDIPGNKVLVGDKDHFQHSSISIKKLEDLNTELNENDREKEWAELNQEIVRIKADTQSQLNERIRNISSTSVEDLNTQKKQLLGTQIGNMERYYLDKFRYIKPLIDPRTDQKLQTRIKKNNTQILPYFDRNIRRSKLKQNEPPEDRTSQMINELGKLSAIDILGERSQKIAGKVEWLATVVFGSFVQIGQNYILQATITGVVTATGIPAAGGFLVGASILMIVGMGKEYFKRKGDPTTIQDELELKNLLTSGMSYVAMNSLTLLSPAAIGPEYGITMETLFGSSLESMIPFTANGFMYKYTQGVLRNTVPMGINVILFGSVSNGRQQRVMLAETAFNDPEEAKLTIDWALLLKKNKEREFDSQFFIKRFTFITDSTIGIIAKLPFKFLAQVFDTPITVTRWMSDRVAHKAVGQISWLSDKKFSLKKKFKKWDFLNPISLAAKIFSTICYVFNWIMANTVDKLGIGNISRVILTIFTVGFIVSLADATFADGESRELFNAAVRKALQYFSELFTSEDFYSSIAQTNFVIPMVNPYINDLLKNNLDSVVSFLVVSIGISYSNIPAIYGNSLNVGDIAAGTNMDNFQKLQIIGLSLLGGWVFIKGVKKFMGSDLPDYVKQIYDMPEGPEKEQALNNLALSSRTQRINKFSKDPSKKEIIKRTIENTVVKVLDKINFYDFMTSYELRYGDTVLMRQNSETIAQFLLVDCFMQQEVARLTENFTKTAISNARSLSTNAYNMYFPNDNTRSITKEQFLNQKKQIEVQQDELKALIKKTEVMRDKEKERMFQQLGIPENGKLEDYANKVSKKKYDKAKASLDKHNEQIQSYENQQIGINEYKHFLDVSLEYSTQINTNGFGAGVGVLLMEDAGKIITPTSPQTIPDKIIIPNLPRGGGMISFFTSSFIQTQTWWKDPKNERRKIQISKSFTEVLDRVRENDPTMKNSKNVVDNAKNLLSAFEAVSQSDLIESAKDRDSRIKRRDQSINNYVEKEKQKYKTENAGYISQYFTDVKIPKKEEDTWRQSAQKLVDSQAIFLSPKESYNLQKENLDQEIINATAQLSILKQQYKSLDMDLASVAMQNYIGKDSEFDYKDKVKFASTLESTYKFYNDFNKVEEDIIEIRDRYIDTDMNVGLTLNNKYKEQIHKLKEEIANPTISVQEKLDKEKQIEKLRISVNEQENIVTKGRVHSFNKDPRGFLIQYILEEYVPGTRFIQTSLKRCTDAIIDFVNLNSFTGAALSLGQLISYPGVLYYRYWIKPNVIAGGEGVYKSLKELTASGLKKSQLLALMASKANSVKRGRISDVISNYSNSIKEFHPESKEKDKIIEKLETFTDLLNQAQKASENQVEKYTESLTVLSYNILTRNDDPEFKESVQSIGDPAEVAKRIATDIITDISTQIDVMTEIDIDLLTDFAYAFDRPDIDLSSLTNLSPSNNVNLPQEPPLEPSDSQEFRKFTTSSLGVSIEEGVLEYLGMNQTGQKQSKLNALIPAEVQKIWKDRSAKMPNSRMYKTNMLWMAYDKETSSKLENIEVDMNMLLSMTRKTQFLRNMDLKSGEQHSVDTNASNRWFNDIAKNSYAKYQYSEARRDELNKDAIFMSTNLGIGDVNVIGTLENKGIGYLDAIRISDSGLLRIVNYGKDPDEQFSNINDLYKTFSNPLAPQPKIYWNNPHVLDLFSSERAGMNAGDAANKGNWIEKSQLVEDLQVINSNTEKILDIFKQNKDRIAKHVDDVGDILKQLSSGLTNVVNTDKQDTVEPEKGGLTERLVNKVFGTNSYLSNSAVIEGMSMGKRMYNQIRSQTVSTEGNVNLGEELNNQPVIFNRDSDGKIQVTKVNKEATNADADAYASKVVRQNIGAGGWAGPSLGVTWKSLNFFGGLGVTAARAERDTAAILNGRFDLSLYTNMRNLCSSLDTFCPPADASVGEIRDLVFDDYKTSITDEGNSLARQTLNSQIKALEEATLKNPLSPLFNVATNVINSYEKIHETSKARAVRSSLYSSLGTTRLMDRGYVQKDEDLFMNFLSWRKYQAEVNSVATSLNDRYFSIYNENRDLIDNMKESELV</sequence>
<feature type="region of interest" description="Disordered" evidence="2">
    <location>
        <begin position="1444"/>
        <end position="1465"/>
    </location>
</feature>
<evidence type="ECO:0000256" key="2">
    <source>
        <dbReference type="SAM" id="MobiDB-lite"/>
    </source>
</evidence>
<feature type="transmembrane region" description="Helical" evidence="3">
    <location>
        <begin position="455"/>
        <end position="477"/>
    </location>
</feature>
<feature type="coiled-coil region" evidence="1">
    <location>
        <begin position="1056"/>
        <end position="1083"/>
    </location>
</feature>
<protein>
    <submittedName>
        <fullName evidence="4">Uncharacterized protein</fullName>
    </submittedName>
</protein>
<feature type="compositionally biased region" description="Low complexity" evidence="2">
    <location>
        <begin position="1444"/>
        <end position="1454"/>
    </location>
</feature>
<keyword evidence="3" id="KW-0812">Transmembrane</keyword>
<feature type="transmembrane region" description="Helical" evidence="3">
    <location>
        <begin position="489"/>
        <end position="510"/>
    </location>
</feature>
<proteinExistence type="predicted"/>
<reference evidence="4" key="1">
    <citation type="journal article" date="2020" name="Nature">
        <title>Giant virus diversity and host interactions through global metagenomics.</title>
        <authorList>
            <person name="Schulz F."/>
            <person name="Roux S."/>
            <person name="Paez-Espino D."/>
            <person name="Jungbluth S."/>
            <person name="Walsh D.A."/>
            <person name="Denef V.J."/>
            <person name="McMahon K.D."/>
            <person name="Konstantinidis K.T."/>
            <person name="Eloe-Fadrosh E.A."/>
            <person name="Kyrpides N.C."/>
            <person name="Woyke T."/>
        </authorList>
    </citation>
    <scope>NUCLEOTIDE SEQUENCE</scope>
    <source>
        <strain evidence="4">GVMAG-M-3300025676-16</strain>
    </source>
</reference>
<keyword evidence="3" id="KW-1133">Transmembrane helix</keyword>
<accession>A0A6C0J1I6</accession>
<keyword evidence="3" id="KW-0472">Membrane</keyword>
<feature type="transmembrane region" description="Helical" evidence="3">
    <location>
        <begin position="222"/>
        <end position="245"/>
    </location>
</feature>
<evidence type="ECO:0000256" key="3">
    <source>
        <dbReference type="SAM" id="Phobius"/>
    </source>
</evidence>
<evidence type="ECO:0000256" key="1">
    <source>
        <dbReference type="SAM" id="Coils"/>
    </source>
</evidence>
<name>A0A6C0J1I6_9ZZZZ</name>